<evidence type="ECO:0000256" key="4">
    <source>
        <dbReference type="PIRSR" id="PIRSR000188-1"/>
    </source>
</evidence>
<dbReference type="AlphaFoldDB" id="A0A4Y6Q029"/>
<proteinExistence type="inferred from homology"/>
<dbReference type="Gene3D" id="3.40.50.10860">
    <property type="entry name" value="Leucine Dehydrogenase, chain A, domain 1"/>
    <property type="match status" value="1"/>
</dbReference>
<sequence>MGADYMCISCRKKTRAVNTAHNRNKWRRNMDLFEYATELEYGELHLKTNPKTGLRAIVALHNLQNGPAIGGCRFIEYDSTDAALNDVMRLARGMTYKAAITKLPHGGGKSVIIRPPNLTEEQRTAIFEEFGEFVESLGGKYITAEDSGTRVADMDLISQKTDHVLGTSADAGGSGDPSPVTARGVRHGLEAAVKYKYGRDDVDGLRIAVQGVGNVGWYLASELHELGAELIVTDINEEAVQRCVDELDATAVAPDEIFGVDCDIFAPCALGAIINDETLPQLKCDIIAGAANNQLAEERHGELLRQKGILYAPDYAINAGGLIHVAADYAGKDSDWARTETERIFDTMIEIFERADADELPTGVVADRIVEESLFG</sequence>
<keyword evidence="9" id="KW-1185">Reference proteome</keyword>
<dbReference type="PIRSF" id="PIRSF000188">
    <property type="entry name" value="Phe_leu_dh"/>
    <property type="match status" value="1"/>
</dbReference>
<dbReference type="PANTHER" id="PTHR42722:SF1">
    <property type="entry name" value="VALINE DEHYDROGENASE"/>
    <property type="match status" value="1"/>
</dbReference>
<evidence type="ECO:0000256" key="5">
    <source>
        <dbReference type="PIRSR" id="PIRSR000188-2"/>
    </source>
</evidence>
<feature type="binding site" evidence="5">
    <location>
        <begin position="211"/>
        <end position="216"/>
    </location>
    <ligand>
        <name>NAD(+)</name>
        <dbReference type="ChEBI" id="CHEBI:57540"/>
    </ligand>
</feature>
<evidence type="ECO:0000256" key="6">
    <source>
        <dbReference type="RuleBase" id="RU004417"/>
    </source>
</evidence>
<dbReference type="Pfam" id="PF00208">
    <property type="entry name" value="ELFV_dehydrog"/>
    <property type="match status" value="2"/>
</dbReference>
<dbReference type="PANTHER" id="PTHR42722">
    <property type="entry name" value="LEUCINE DEHYDROGENASE"/>
    <property type="match status" value="1"/>
</dbReference>
<dbReference type="EMBL" id="CP041186">
    <property type="protein sequence ID" value="QDG53607.1"/>
    <property type="molecule type" value="Genomic_DNA"/>
</dbReference>
<dbReference type="Proteomes" id="UP000315995">
    <property type="component" value="Chromosome"/>
</dbReference>
<dbReference type="SUPFAM" id="SSF53223">
    <property type="entry name" value="Aminoacid dehydrogenase-like, N-terminal domain"/>
    <property type="match status" value="1"/>
</dbReference>
<dbReference type="InterPro" id="IPR036291">
    <property type="entry name" value="NAD(P)-bd_dom_sf"/>
</dbReference>
<comment type="similarity">
    <text evidence="1 6">Belongs to the Glu/Leu/Phe/Val dehydrogenases family.</text>
</comment>
<dbReference type="GO" id="GO:0006520">
    <property type="term" value="P:amino acid metabolic process"/>
    <property type="evidence" value="ECO:0007669"/>
    <property type="project" value="InterPro"/>
</dbReference>
<dbReference type="InterPro" id="IPR046346">
    <property type="entry name" value="Aminoacid_DH-like_N_sf"/>
</dbReference>
<reference evidence="8 9" key="1">
    <citation type="submission" date="2019-06" db="EMBL/GenBank/DDBJ databases">
        <title>Persicimonas caeni gen. nov., sp. nov., a predatory bacterium isolated from solar saltern.</title>
        <authorList>
            <person name="Wang S."/>
        </authorList>
    </citation>
    <scope>NUCLEOTIDE SEQUENCE [LARGE SCALE GENOMIC DNA]</scope>
    <source>
        <strain evidence="8 9">YN101</strain>
    </source>
</reference>
<evidence type="ECO:0000256" key="2">
    <source>
        <dbReference type="ARBA" id="ARBA00023002"/>
    </source>
</evidence>
<keyword evidence="5" id="KW-0547">Nucleotide-binding</keyword>
<accession>A0A4Y6Q029</accession>
<evidence type="ECO:0000259" key="7">
    <source>
        <dbReference type="SMART" id="SM00839"/>
    </source>
</evidence>
<feature type="active site" description="Proton donor/acceptor" evidence="4">
    <location>
        <position position="109"/>
    </location>
</feature>
<keyword evidence="3 5" id="KW-0520">NAD</keyword>
<protein>
    <submittedName>
        <fullName evidence="8">Amino acid dehydrogenase</fullName>
    </submittedName>
</protein>
<keyword evidence="2 6" id="KW-0560">Oxidoreductase</keyword>
<organism evidence="8 9">
    <name type="scientific">Persicimonas caeni</name>
    <dbReference type="NCBI Taxonomy" id="2292766"/>
    <lineage>
        <taxon>Bacteria</taxon>
        <taxon>Deltaproteobacteria</taxon>
        <taxon>Bradymonadales</taxon>
        <taxon>Bradymonadaceae</taxon>
        <taxon>Persicimonas</taxon>
    </lineage>
</organism>
<dbReference type="InterPro" id="IPR006095">
    <property type="entry name" value="Glu/Leu/Phe/Val/Trp_DH"/>
</dbReference>
<dbReference type="OrthoDB" id="9803297at2"/>
<evidence type="ECO:0000313" key="9">
    <source>
        <dbReference type="Proteomes" id="UP000315995"/>
    </source>
</evidence>
<dbReference type="GO" id="GO:0000166">
    <property type="term" value="F:nucleotide binding"/>
    <property type="evidence" value="ECO:0007669"/>
    <property type="project" value="UniProtKB-KW"/>
</dbReference>
<dbReference type="PRINTS" id="PR00082">
    <property type="entry name" value="GLFDHDRGNASE"/>
</dbReference>
<evidence type="ECO:0000256" key="1">
    <source>
        <dbReference type="ARBA" id="ARBA00006382"/>
    </source>
</evidence>
<evidence type="ECO:0000256" key="3">
    <source>
        <dbReference type="ARBA" id="ARBA00023027"/>
    </source>
</evidence>
<dbReference type="InterPro" id="IPR016211">
    <property type="entry name" value="Glu/Phe/Leu/Val/Trp_DH_bac/arc"/>
</dbReference>
<accession>A0A5B8YC51</accession>
<dbReference type="GO" id="GO:0016639">
    <property type="term" value="F:oxidoreductase activity, acting on the CH-NH2 group of donors, NAD or NADP as acceptor"/>
    <property type="evidence" value="ECO:0007669"/>
    <property type="project" value="InterPro"/>
</dbReference>
<dbReference type="SUPFAM" id="SSF51735">
    <property type="entry name" value="NAD(P)-binding Rossmann-fold domains"/>
    <property type="match status" value="1"/>
</dbReference>
<gene>
    <name evidence="8" type="ORF">FIV42_23535</name>
</gene>
<dbReference type="InterPro" id="IPR006097">
    <property type="entry name" value="Glu/Leu/Phe/Val/Trp_DH_dimer"/>
</dbReference>
<dbReference type="Pfam" id="PF02812">
    <property type="entry name" value="ELFV_dehydrog_N"/>
    <property type="match status" value="1"/>
</dbReference>
<dbReference type="SMART" id="SM00839">
    <property type="entry name" value="ELFV_dehydrog"/>
    <property type="match status" value="1"/>
</dbReference>
<dbReference type="Gene3D" id="3.40.50.720">
    <property type="entry name" value="NAD(P)-binding Rossmann-like Domain"/>
    <property type="match status" value="1"/>
</dbReference>
<name>A0A4Y6Q029_PERCE</name>
<evidence type="ECO:0000313" key="8">
    <source>
        <dbReference type="EMBL" id="QDG53607.1"/>
    </source>
</evidence>
<dbReference type="InterPro" id="IPR006096">
    <property type="entry name" value="Glu/Leu/Phe/Val/Trp_DH_C"/>
</dbReference>
<dbReference type="CDD" id="cd01075">
    <property type="entry name" value="NAD_bind_Leu_Phe_Val_DH"/>
    <property type="match status" value="1"/>
</dbReference>
<feature type="domain" description="Glutamate/phenylalanine/leucine/valine/L-tryptophan dehydrogenase C-terminal" evidence="7">
    <location>
        <begin position="175"/>
        <end position="376"/>
    </location>
</feature>